<proteinExistence type="inferred from homology"/>
<keyword evidence="5 9" id="KW-0805">Transcription regulation</keyword>
<sequence length="73" mass="8219">MLTPVDATGVLVQCDPSIKAIINKIDAARNDFIVEDLDDETVLIKETKMAELKERLKEELRDTVKEAEESESD</sequence>
<dbReference type="InterPro" id="IPR035935">
    <property type="entry name" value="TFB5-like_sf"/>
</dbReference>
<comment type="function">
    <text evidence="1">Component of the general transcription and DNA repair factor IIH (TFIIH) core complex, which is involved in general and transcription-coupled nucleotide excision repair (NER) of damaged DNA and, when complexed to TFIIK, in RNA transcription by RNA polymerase II. In NER, TFIIH acts by opening DNA around the lesion to allow the excision of the damaged oligonucleotide and its replacement by a new DNA fragment. In transcription, TFIIH has an essential role in transcription initiation. When the pre-initiation complex (PIC) has been established, TFIIH is required for promoter opening and promoter escape. Phosphorylation of the C-terminal tail (CTD) of the largest subunit of RNA polymerase II by the kinase module TFIIK controls the initiation of transcription.</text>
</comment>
<evidence type="ECO:0000256" key="8">
    <source>
        <dbReference type="ARBA" id="ARBA00023242"/>
    </source>
</evidence>
<dbReference type="GO" id="GO:0006367">
    <property type="term" value="P:transcription initiation at RNA polymerase II promoter"/>
    <property type="evidence" value="ECO:0007669"/>
    <property type="project" value="UniProtKB-UniRule"/>
</dbReference>
<dbReference type="FunFam" id="3.30.70.1220:FF:000002">
    <property type="entry name" value="RNA polymerase II transcription factor B subunit 5"/>
    <property type="match status" value="1"/>
</dbReference>
<dbReference type="SMART" id="SM01395">
    <property type="entry name" value="Tbf5"/>
    <property type="match status" value="1"/>
</dbReference>
<evidence type="ECO:0000256" key="10">
    <source>
        <dbReference type="SAM" id="Coils"/>
    </source>
</evidence>
<evidence type="ECO:0000256" key="7">
    <source>
        <dbReference type="ARBA" id="ARBA00023204"/>
    </source>
</evidence>
<dbReference type="GO" id="GO:0000439">
    <property type="term" value="C:transcription factor TFIIH core complex"/>
    <property type="evidence" value="ECO:0007669"/>
    <property type="project" value="UniProtKB-UniRule"/>
</dbReference>
<dbReference type="Gene3D" id="3.30.70.1220">
    <property type="entry name" value="TFB5-like"/>
    <property type="match status" value="1"/>
</dbReference>
<dbReference type="OrthoDB" id="354at2759"/>
<dbReference type="SUPFAM" id="SSF142897">
    <property type="entry name" value="TFB5-like"/>
    <property type="match status" value="1"/>
</dbReference>
<keyword evidence="10" id="KW-0175">Coiled coil</keyword>
<evidence type="ECO:0000256" key="4">
    <source>
        <dbReference type="ARBA" id="ARBA00022763"/>
    </source>
</evidence>
<evidence type="ECO:0000256" key="6">
    <source>
        <dbReference type="ARBA" id="ARBA00023163"/>
    </source>
</evidence>
<keyword evidence="12" id="KW-1185">Reference proteome</keyword>
<protein>
    <recommendedName>
        <fullName evidence="9">General transcription and DNA repair factor IIH subunit TFB5</fullName>
    </recommendedName>
</protein>
<accession>A0A6A6HJ34</accession>
<dbReference type="Proteomes" id="UP000800092">
    <property type="component" value="Unassembled WGS sequence"/>
</dbReference>
<keyword evidence="4 9" id="KW-0227">DNA damage</keyword>
<keyword evidence="6 9" id="KW-0804">Transcription</keyword>
<evidence type="ECO:0000256" key="3">
    <source>
        <dbReference type="ARBA" id="ARBA00007470"/>
    </source>
</evidence>
<feature type="coiled-coil region" evidence="10">
    <location>
        <begin position="42"/>
        <end position="73"/>
    </location>
</feature>
<keyword evidence="7 9" id="KW-0234">DNA repair</keyword>
<dbReference type="AlphaFoldDB" id="A0A6A6HJ34"/>
<keyword evidence="8 9" id="KW-0539">Nucleus</keyword>
<dbReference type="PANTHER" id="PTHR28580:SF1">
    <property type="entry name" value="GENERAL TRANSCRIPTION FACTOR IIH SUBUNIT 5"/>
    <property type="match status" value="1"/>
</dbReference>
<evidence type="ECO:0000313" key="11">
    <source>
        <dbReference type="EMBL" id="KAF2238155.1"/>
    </source>
</evidence>
<organism evidence="11 12">
    <name type="scientific">Viridothelium virens</name>
    <name type="common">Speckled blister lichen</name>
    <name type="synonym">Trypethelium virens</name>
    <dbReference type="NCBI Taxonomy" id="1048519"/>
    <lineage>
        <taxon>Eukaryota</taxon>
        <taxon>Fungi</taxon>
        <taxon>Dikarya</taxon>
        <taxon>Ascomycota</taxon>
        <taxon>Pezizomycotina</taxon>
        <taxon>Dothideomycetes</taxon>
        <taxon>Dothideomycetes incertae sedis</taxon>
        <taxon>Trypetheliales</taxon>
        <taxon>Trypetheliaceae</taxon>
        <taxon>Viridothelium</taxon>
    </lineage>
</organism>
<evidence type="ECO:0000256" key="5">
    <source>
        <dbReference type="ARBA" id="ARBA00023015"/>
    </source>
</evidence>
<comment type="function">
    <text evidence="9">In NER, TFIIH acts by opening DNA around the lesion to allow the excision of the damaged oligonucleotide and its replacement by a new DNA fragment. In transcription, TFIIH has an essential role in transcription initiation. When the pre-initiation complex (PIC) has been established, TFIIH is required for promoter opening and promoter escape.</text>
</comment>
<reference evidence="11" key="1">
    <citation type="journal article" date="2020" name="Stud. Mycol.">
        <title>101 Dothideomycetes genomes: a test case for predicting lifestyles and emergence of pathogens.</title>
        <authorList>
            <person name="Haridas S."/>
            <person name="Albert R."/>
            <person name="Binder M."/>
            <person name="Bloem J."/>
            <person name="Labutti K."/>
            <person name="Salamov A."/>
            <person name="Andreopoulos B."/>
            <person name="Baker S."/>
            <person name="Barry K."/>
            <person name="Bills G."/>
            <person name="Bluhm B."/>
            <person name="Cannon C."/>
            <person name="Castanera R."/>
            <person name="Culley D."/>
            <person name="Daum C."/>
            <person name="Ezra D."/>
            <person name="Gonzalez J."/>
            <person name="Henrissat B."/>
            <person name="Kuo A."/>
            <person name="Liang C."/>
            <person name="Lipzen A."/>
            <person name="Lutzoni F."/>
            <person name="Magnuson J."/>
            <person name="Mondo S."/>
            <person name="Nolan M."/>
            <person name="Ohm R."/>
            <person name="Pangilinan J."/>
            <person name="Park H.-J."/>
            <person name="Ramirez L."/>
            <person name="Alfaro M."/>
            <person name="Sun H."/>
            <person name="Tritt A."/>
            <person name="Yoshinaga Y."/>
            <person name="Zwiers L.-H."/>
            <person name="Turgeon B."/>
            <person name="Goodwin S."/>
            <person name="Spatafora J."/>
            <person name="Crous P."/>
            <person name="Grigoriev I."/>
        </authorList>
    </citation>
    <scope>NUCLEOTIDE SEQUENCE</scope>
    <source>
        <strain evidence="11">Tuck. ex Michener</strain>
    </source>
</reference>
<dbReference type="Pfam" id="PF06331">
    <property type="entry name" value="Tfb5"/>
    <property type="match status" value="1"/>
</dbReference>
<gene>
    <name evidence="11" type="ORF">EV356DRAFT_508817</name>
</gene>
<dbReference type="GO" id="GO:0005675">
    <property type="term" value="C:transcription factor TFIIH holo complex"/>
    <property type="evidence" value="ECO:0007669"/>
    <property type="project" value="TreeGrafter"/>
</dbReference>
<dbReference type="InterPro" id="IPR009400">
    <property type="entry name" value="TFIIH_TTDA/Tfb5"/>
</dbReference>
<dbReference type="GO" id="GO:0006294">
    <property type="term" value="P:nucleotide-excision repair, preincision complex assembly"/>
    <property type="evidence" value="ECO:0007669"/>
    <property type="project" value="TreeGrafter"/>
</dbReference>
<evidence type="ECO:0000256" key="2">
    <source>
        <dbReference type="ARBA" id="ARBA00004123"/>
    </source>
</evidence>
<evidence type="ECO:0000256" key="1">
    <source>
        <dbReference type="ARBA" id="ARBA00002817"/>
    </source>
</evidence>
<comment type="subcellular location">
    <subcellularLocation>
        <location evidence="2 9">Nucleus</location>
    </subcellularLocation>
</comment>
<name>A0A6A6HJ34_VIRVR</name>
<dbReference type="EMBL" id="ML991777">
    <property type="protein sequence ID" value="KAF2238155.1"/>
    <property type="molecule type" value="Genomic_DNA"/>
</dbReference>
<comment type="subunit">
    <text evidence="9">Component of the 7-subunit TFIIH core complex.</text>
</comment>
<dbReference type="PANTHER" id="PTHR28580">
    <property type="entry name" value="GENERAL TRANSCRIPTION FACTOR IIH SUBUNIT 5"/>
    <property type="match status" value="1"/>
</dbReference>
<evidence type="ECO:0000313" key="12">
    <source>
        <dbReference type="Proteomes" id="UP000800092"/>
    </source>
</evidence>
<evidence type="ECO:0000256" key="9">
    <source>
        <dbReference type="RuleBase" id="RU368032"/>
    </source>
</evidence>
<comment type="similarity">
    <text evidence="3 9">Belongs to the TFB5 family.</text>
</comment>